<evidence type="ECO:0000259" key="1">
    <source>
        <dbReference type="Pfam" id="PF04230"/>
    </source>
</evidence>
<evidence type="ECO:0000313" key="3">
    <source>
        <dbReference type="Proteomes" id="UP000073494"/>
    </source>
</evidence>
<keyword evidence="2" id="KW-0808">Transferase</keyword>
<evidence type="ECO:0000313" key="2">
    <source>
        <dbReference type="EMBL" id="CYV01740.1"/>
    </source>
</evidence>
<dbReference type="Proteomes" id="UP000073494">
    <property type="component" value="Unassembled WGS sequence"/>
</dbReference>
<proteinExistence type="predicted"/>
<name>A0A0Z8GN27_STRSU</name>
<dbReference type="GO" id="GO:0016740">
    <property type="term" value="F:transferase activity"/>
    <property type="evidence" value="ECO:0007669"/>
    <property type="project" value="UniProtKB-KW"/>
</dbReference>
<dbReference type="InterPro" id="IPR007345">
    <property type="entry name" value="Polysacch_pyruvyl_Trfase"/>
</dbReference>
<feature type="domain" description="Polysaccharide pyruvyl transferase" evidence="1">
    <location>
        <begin position="13"/>
        <end position="220"/>
    </location>
</feature>
<protein>
    <submittedName>
        <fullName evidence="2">Polysaccharide pyruvyl transferase</fullName>
    </submittedName>
</protein>
<dbReference type="Pfam" id="PF04230">
    <property type="entry name" value="PS_pyruv_trans"/>
    <property type="match status" value="1"/>
</dbReference>
<dbReference type="AlphaFoldDB" id="A0A0Z8GN27"/>
<sequence>MTKFALFEYNTQNIGDEIQSLAALKFLPKVDYFINRDYINYFVPNTDEEIKLIMNGWYSHQPHHFPIKQSQIHPLLISMYIVDHVKPIFSSSENIEFFKKYQPVGGRSKDTSDFLASLGVDSYFSGCLTLTLQKEESVKKRDYILAVDVPDEVYHKIKSQTDRPVIRLHPYVNHQFMSTSRKMKLAQYFLYLYQSAHSVITTRLHATLPCLALETNVLMLEEPGFDASRFDSLRELANHMTIQEFLDTEYNVNNPLQNPTTYLTLREDLENRCQEFTGFKSQHGYLNGQTVEEFLHDPELLQNIATGLHAGFSQFGV</sequence>
<gene>
    <name evidence="2" type="ORF">ERS132416_01475</name>
</gene>
<reference evidence="2 3" key="1">
    <citation type="submission" date="2016-02" db="EMBL/GenBank/DDBJ databases">
        <authorList>
            <consortium name="Pathogen Informatics"/>
        </authorList>
    </citation>
    <scope>NUCLEOTIDE SEQUENCE [LARGE SCALE GENOMIC DNA]</scope>
    <source>
        <strain evidence="2 3">LSS54</strain>
    </source>
</reference>
<dbReference type="EMBL" id="FIHD01000026">
    <property type="protein sequence ID" value="CYV01740.1"/>
    <property type="molecule type" value="Genomic_DNA"/>
</dbReference>
<accession>A0A0Z8GN27</accession>
<dbReference type="RefSeq" id="WP_053042453.1">
    <property type="nucleotide sequence ID" value="NZ_CEFG01000300.1"/>
</dbReference>
<organism evidence="2 3">
    <name type="scientific">Streptococcus suis</name>
    <dbReference type="NCBI Taxonomy" id="1307"/>
    <lineage>
        <taxon>Bacteria</taxon>
        <taxon>Bacillati</taxon>
        <taxon>Bacillota</taxon>
        <taxon>Bacilli</taxon>
        <taxon>Lactobacillales</taxon>
        <taxon>Streptococcaceae</taxon>
        <taxon>Streptococcus</taxon>
    </lineage>
</organism>